<proteinExistence type="predicted"/>
<organism evidence="3 4">
    <name type="scientific">Glarea lozoyensis (strain ATCC 20868 / MF5171)</name>
    <dbReference type="NCBI Taxonomy" id="1116229"/>
    <lineage>
        <taxon>Eukaryota</taxon>
        <taxon>Fungi</taxon>
        <taxon>Dikarya</taxon>
        <taxon>Ascomycota</taxon>
        <taxon>Pezizomycotina</taxon>
        <taxon>Leotiomycetes</taxon>
        <taxon>Helotiales</taxon>
        <taxon>Helotiaceae</taxon>
        <taxon>Glarea</taxon>
    </lineage>
</organism>
<feature type="transmembrane region" description="Helical" evidence="2">
    <location>
        <begin position="24"/>
        <end position="42"/>
    </location>
</feature>
<feature type="transmembrane region" description="Helical" evidence="2">
    <location>
        <begin position="232"/>
        <end position="255"/>
    </location>
</feature>
<dbReference type="KEGG" id="glz:GLAREA_02486"/>
<dbReference type="HOGENOM" id="CLU_980216_0_0_1"/>
<evidence type="ECO:0000256" key="2">
    <source>
        <dbReference type="SAM" id="Phobius"/>
    </source>
</evidence>
<dbReference type="RefSeq" id="XP_008085763.1">
    <property type="nucleotide sequence ID" value="XM_008087572.1"/>
</dbReference>
<reference evidence="3 4" key="1">
    <citation type="journal article" date="2013" name="BMC Genomics">
        <title>Genomics-driven discovery of the pneumocandin biosynthetic gene cluster in the fungus Glarea lozoyensis.</title>
        <authorList>
            <person name="Chen L."/>
            <person name="Yue Q."/>
            <person name="Zhang X."/>
            <person name="Xiang M."/>
            <person name="Wang C."/>
            <person name="Li S."/>
            <person name="Che Y."/>
            <person name="Ortiz-Lopez F.J."/>
            <person name="Bills G.F."/>
            <person name="Liu X."/>
            <person name="An Z."/>
        </authorList>
    </citation>
    <scope>NUCLEOTIDE SEQUENCE [LARGE SCALE GENOMIC DNA]</scope>
    <source>
        <strain evidence="4">ATCC 20868 / MF5171</strain>
    </source>
</reference>
<dbReference type="Proteomes" id="UP000016922">
    <property type="component" value="Unassembled WGS sequence"/>
</dbReference>
<keyword evidence="2" id="KW-0472">Membrane</keyword>
<dbReference type="EMBL" id="KE145370">
    <property type="protein sequence ID" value="EPE26573.1"/>
    <property type="molecule type" value="Genomic_DNA"/>
</dbReference>
<gene>
    <name evidence="3" type="ORF">GLAREA_02486</name>
</gene>
<accession>S3DJ47</accession>
<keyword evidence="4" id="KW-1185">Reference proteome</keyword>
<dbReference type="AlphaFoldDB" id="S3DJ47"/>
<evidence type="ECO:0000313" key="4">
    <source>
        <dbReference type="Proteomes" id="UP000016922"/>
    </source>
</evidence>
<protein>
    <submittedName>
        <fullName evidence="3">Uncharacterized protein</fullName>
    </submittedName>
</protein>
<sequence>MGELESDMRPPAGKRSFTNVGPRKGAACLWYLIVVIFAIWLGSRAGRSKISSFVRDMSDLYVSGINYDALEYDRGTLELNEGMTYLTYELANENATKAPSVFFNGSSFQVDPRYQENAPKALPNIEQGNASGTGDGPGRSERLGAAALIPENPLYFSSKERLRDSDYDIAGVGIFFLSHSKLSTIPSVFRHIWALLRRWRKDSEDLWESGDIITLNPRNDEQKLTADGKSSLAVALPSLLVGIIGVGIAAMTLILTRKRRGDGAVELVQVNVQINHVNVVMSGV</sequence>
<keyword evidence="2" id="KW-0812">Transmembrane</keyword>
<name>S3DJ47_GLAL2</name>
<evidence type="ECO:0000313" key="3">
    <source>
        <dbReference type="EMBL" id="EPE26573.1"/>
    </source>
</evidence>
<keyword evidence="2" id="KW-1133">Transmembrane helix</keyword>
<feature type="region of interest" description="Disordered" evidence="1">
    <location>
        <begin position="120"/>
        <end position="139"/>
    </location>
</feature>
<evidence type="ECO:0000256" key="1">
    <source>
        <dbReference type="SAM" id="MobiDB-lite"/>
    </source>
</evidence>
<dbReference type="GeneID" id="19461543"/>